<dbReference type="AlphaFoldDB" id="A0A1X0DAR5"/>
<sequence>MTVPTEPARNSGLDGFTRTVFDRMPLLNAALLLWVLVSSAVAGAVIAAWFRAPVVLVEGGLALTLTTVLARRQPPGRPRWLLTVEAVTQVVLWLAMAVFGAAVVDNPALLDPIPEEDTSVLVRIFGRGALEVSNRLSEWAYVIACGSWLVLLVTLVVARWIPAVGVPGTSDEPTR</sequence>
<dbReference type="RefSeq" id="WP_083031613.1">
    <property type="nucleotide sequence ID" value="NZ_AP022618.1"/>
</dbReference>
<gene>
    <name evidence="1" type="ORF">BST26_13560</name>
</gene>
<keyword evidence="2" id="KW-1185">Reference proteome</keyword>
<organism evidence="1 2">
    <name type="scientific">Mycolicibacterium insubricum</name>
    <dbReference type="NCBI Taxonomy" id="444597"/>
    <lineage>
        <taxon>Bacteria</taxon>
        <taxon>Bacillati</taxon>
        <taxon>Actinomycetota</taxon>
        <taxon>Actinomycetes</taxon>
        <taxon>Mycobacteriales</taxon>
        <taxon>Mycobacteriaceae</taxon>
        <taxon>Mycolicibacterium</taxon>
    </lineage>
</organism>
<evidence type="ECO:0000313" key="1">
    <source>
        <dbReference type="EMBL" id="ORA69506.1"/>
    </source>
</evidence>
<dbReference type="EMBL" id="MVHS01000032">
    <property type="protein sequence ID" value="ORA69506.1"/>
    <property type="molecule type" value="Genomic_DNA"/>
</dbReference>
<accession>A0A1X0DAR5</accession>
<name>A0A1X0DAR5_9MYCO</name>
<evidence type="ECO:0000313" key="2">
    <source>
        <dbReference type="Proteomes" id="UP000192801"/>
    </source>
</evidence>
<proteinExistence type="predicted"/>
<dbReference type="Proteomes" id="UP000192801">
    <property type="component" value="Unassembled WGS sequence"/>
</dbReference>
<reference evidence="1 2" key="1">
    <citation type="submission" date="2016-12" db="EMBL/GenBank/DDBJ databases">
        <title>The new phylogeny of genus Mycobacterium.</title>
        <authorList>
            <person name="Tortoli E."/>
            <person name="Trovato A."/>
            <person name="Cirillo D.M."/>
        </authorList>
    </citation>
    <scope>NUCLEOTIDE SEQUENCE [LARGE SCALE GENOMIC DNA]</scope>
    <source>
        <strain evidence="1 2">DSM 45130</strain>
    </source>
</reference>
<protein>
    <submittedName>
        <fullName evidence="1">Uncharacterized protein</fullName>
    </submittedName>
</protein>
<comment type="caution">
    <text evidence="1">The sequence shown here is derived from an EMBL/GenBank/DDBJ whole genome shotgun (WGS) entry which is preliminary data.</text>
</comment>
<dbReference type="STRING" id="444597.BST26_13560"/>